<evidence type="ECO:0000256" key="1">
    <source>
        <dbReference type="SAM" id="MobiDB-lite"/>
    </source>
</evidence>
<organism evidence="2 3">
    <name type="scientific">Trachymyrmex septentrionalis</name>
    <dbReference type="NCBI Taxonomy" id="34720"/>
    <lineage>
        <taxon>Eukaryota</taxon>
        <taxon>Metazoa</taxon>
        <taxon>Ecdysozoa</taxon>
        <taxon>Arthropoda</taxon>
        <taxon>Hexapoda</taxon>
        <taxon>Insecta</taxon>
        <taxon>Pterygota</taxon>
        <taxon>Neoptera</taxon>
        <taxon>Endopterygota</taxon>
        <taxon>Hymenoptera</taxon>
        <taxon>Apocrita</taxon>
        <taxon>Aculeata</taxon>
        <taxon>Formicoidea</taxon>
        <taxon>Formicidae</taxon>
        <taxon>Myrmicinae</taxon>
        <taxon>Trachymyrmex</taxon>
    </lineage>
</organism>
<feature type="compositionally biased region" description="Basic and acidic residues" evidence="1">
    <location>
        <begin position="34"/>
        <end position="60"/>
    </location>
</feature>
<dbReference type="EMBL" id="KQ981986">
    <property type="protein sequence ID" value="KYN31205.1"/>
    <property type="molecule type" value="Genomic_DNA"/>
</dbReference>
<protein>
    <submittedName>
        <fullName evidence="2">Uncharacterized protein</fullName>
    </submittedName>
</protein>
<keyword evidence="3" id="KW-1185">Reference proteome</keyword>
<reference evidence="2 3" key="1">
    <citation type="submission" date="2016-03" db="EMBL/GenBank/DDBJ databases">
        <title>Trachymyrmex septentrionalis WGS genome.</title>
        <authorList>
            <person name="Nygaard S."/>
            <person name="Hu H."/>
            <person name="Boomsma J."/>
            <person name="Zhang G."/>
        </authorList>
    </citation>
    <scope>NUCLEOTIDE SEQUENCE [LARGE SCALE GENOMIC DNA]</scope>
    <source>
        <strain evidence="2">Tsep2-gDNA-1</strain>
        <tissue evidence="2">Whole body</tissue>
    </source>
</reference>
<feature type="compositionally biased region" description="Basic and acidic residues" evidence="1">
    <location>
        <begin position="1"/>
        <end position="13"/>
    </location>
</feature>
<dbReference type="AlphaFoldDB" id="A0A195ESI1"/>
<sequence>MKVEERNETHLKGEGFISDNTRGRGSSNNENNPMEERKRPIERTVQRERRRKENPVSRIKDFRKRKEAREKNTTERVTKGRHWATSESAAAKAGKQTEREEGRVELDARARKQEREREREKEREDEKTRKKNTPTR</sequence>
<gene>
    <name evidence="2" type="ORF">ALC56_14473</name>
</gene>
<evidence type="ECO:0000313" key="3">
    <source>
        <dbReference type="Proteomes" id="UP000078541"/>
    </source>
</evidence>
<evidence type="ECO:0000313" key="2">
    <source>
        <dbReference type="EMBL" id="KYN31205.1"/>
    </source>
</evidence>
<name>A0A195ESI1_9HYME</name>
<feature type="compositionally biased region" description="Polar residues" evidence="1">
    <location>
        <begin position="18"/>
        <end position="32"/>
    </location>
</feature>
<feature type="compositionally biased region" description="Basic and acidic residues" evidence="1">
    <location>
        <begin position="67"/>
        <end position="78"/>
    </location>
</feature>
<proteinExistence type="predicted"/>
<dbReference type="Proteomes" id="UP000078541">
    <property type="component" value="Unassembled WGS sequence"/>
</dbReference>
<feature type="compositionally biased region" description="Basic and acidic residues" evidence="1">
    <location>
        <begin position="95"/>
        <end position="128"/>
    </location>
</feature>
<feature type="region of interest" description="Disordered" evidence="1">
    <location>
        <begin position="1"/>
        <end position="136"/>
    </location>
</feature>
<accession>A0A195ESI1</accession>